<dbReference type="GO" id="GO:0030170">
    <property type="term" value="F:pyridoxal phosphate binding"/>
    <property type="evidence" value="ECO:0007669"/>
    <property type="project" value="InterPro"/>
</dbReference>
<comment type="cofactor">
    <cofactor evidence="1 6">
        <name>pyridoxal 5'-phosphate</name>
        <dbReference type="ChEBI" id="CHEBI:597326"/>
    </cofactor>
</comment>
<dbReference type="Gene3D" id="3.90.1150.10">
    <property type="entry name" value="Aspartate Aminotransferase, domain 1"/>
    <property type="match status" value="1"/>
</dbReference>
<evidence type="ECO:0000256" key="2">
    <source>
        <dbReference type="ARBA" id="ARBA00007441"/>
    </source>
</evidence>
<keyword evidence="4 6" id="KW-0808">Transferase</keyword>
<keyword evidence="5" id="KW-0663">Pyridoxal phosphate</keyword>
<reference evidence="8" key="2">
    <citation type="submission" date="2021-04" db="EMBL/GenBank/DDBJ databases">
        <authorList>
            <person name="Gilroy R."/>
        </authorList>
    </citation>
    <scope>NUCLEOTIDE SEQUENCE</scope>
    <source>
        <strain evidence="8">CHK186-16707</strain>
    </source>
</reference>
<dbReference type="InterPro" id="IPR004839">
    <property type="entry name" value="Aminotransferase_I/II_large"/>
</dbReference>
<gene>
    <name evidence="8" type="ORF">H9962_09805</name>
</gene>
<proteinExistence type="inferred from homology"/>
<dbReference type="GO" id="GO:0006520">
    <property type="term" value="P:amino acid metabolic process"/>
    <property type="evidence" value="ECO:0007669"/>
    <property type="project" value="InterPro"/>
</dbReference>
<dbReference type="Gene3D" id="3.40.640.10">
    <property type="entry name" value="Type I PLP-dependent aspartate aminotransferase-like (Major domain)"/>
    <property type="match status" value="1"/>
</dbReference>
<name>A0A9D2HG03_9BACT</name>
<evidence type="ECO:0000256" key="6">
    <source>
        <dbReference type="RuleBase" id="RU000481"/>
    </source>
</evidence>
<evidence type="ECO:0000256" key="5">
    <source>
        <dbReference type="ARBA" id="ARBA00022898"/>
    </source>
</evidence>
<evidence type="ECO:0000256" key="1">
    <source>
        <dbReference type="ARBA" id="ARBA00001933"/>
    </source>
</evidence>
<dbReference type="PROSITE" id="PS00105">
    <property type="entry name" value="AA_TRANSFER_CLASS_1"/>
    <property type="match status" value="1"/>
</dbReference>
<keyword evidence="3 6" id="KW-0032">Aminotransferase</keyword>
<comment type="similarity">
    <text evidence="2 6">Belongs to the class-I pyridoxal-phosphate-dependent aminotransferase family.</text>
</comment>
<organism evidence="8 9">
    <name type="scientific">Candidatus Mailhella merdigallinarum</name>
    <dbReference type="NCBI Taxonomy" id="2838658"/>
    <lineage>
        <taxon>Bacteria</taxon>
        <taxon>Pseudomonadati</taxon>
        <taxon>Thermodesulfobacteriota</taxon>
        <taxon>Desulfovibrionia</taxon>
        <taxon>Desulfovibrionales</taxon>
        <taxon>Desulfovibrionaceae</taxon>
        <taxon>Mailhella</taxon>
    </lineage>
</organism>
<comment type="caution">
    <text evidence="8">The sequence shown here is derived from an EMBL/GenBank/DDBJ whole genome shotgun (WGS) entry which is preliminary data.</text>
</comment>
<dbReference type="CDD" id="cd00609">
    <property type="entry name" value="AAT_like"/>
    <property type="match status" value="1"/>
</dbReference>
<evidence type="ECO:0000313" key="8">
    <source>
        <dbReference type="EMBL" id="HJA09461.1"/>
    </source>
</evidence>
<dbReference type="EC" id="2.6.1.-" evidence="6"/>
<feature type="domain" description="Aminotransferase class I/classII large" evidence="7">
    <location>
        <begin position="32"/>
        <end position="381"/>
    </location>
</feature>
<dbReference type="InterPro" id="IPR015424">
    <property type="entry name" value="PyrdxlP-dep_Trfase"/>
</dbReference>
<dbReference type="InterPro" id="IPR015422">
    <property type="entry name" value="PyrdxlP-dep_Trfase_small"/>
</dbReference>
<evidence type="ECO:0000313" key="9">
    <source>
        <dbReference type="Proteomes" id="UP000824225"/>
    </source>
</evidence>
<dbReference type="AlphaFoldDB" id="A0A9D2HG03"/>
<dbReference type="InterPro" id="IPR050596">
    <property type="entry name" value="AspAT/PAT-like"/>
</dbReference>
<reference evidence="8" key="1">
    <citation type="journal article" date="2021" name="PeerJ">
        <title>Extensive microbial diversity within the chicken gut microbiome revealed by metagenomics and culture.</title>
        <authorList>
            <person name="Gilroy R."/>
            <person name="Ravi A."/>
            <person name="Getino M."/>
            <person name="Pursley I."/>
            <person name="Horton D.L."/>
            <person name="Alikhan N.F."/>
            <person name="Baker D."/>
            <person name="Gharbi K."/>
            <person name="Hall N."/>
            <person name="Watson M."/>
            <person name="Adriaenssens E.M."/>
            <person name="Foster-Nyarko E."/>
            <person name="Jarju S."/>
            <person name="Secka A."/>
            <person name="Antonio M."/>
            <person name="Oren A."/>
            <person name="Chaudhuri R.R."/>
            <person name="La Ragione R."/>
            <person name="Hildebrand F."/>
            <person name="Pallen M.J."/>
        </authorList>
    </citation>
    <scope>NUCLEOTIDE SEQUENCE</scope>
    <source>
        <strain evidence="8">CHK186-16707</strain>
    </source>
</reference>
<dbReference type="PANTHER" id="PTHR46383:SF1">
    <property type="entry name" value="ASPARTATE AMINOTRANSFERASE"/>
    <property type="match status" value="1"/>
</dbReference>
<dbReference type="Proteomes" id="UP000824225">
    <property type="component" value="Unassembled WGS sequence"/>
</dbReference>
<accession>A0A9D2HG03</accession>
<protein>
    <recommendedName>
        <fullName evidence="6">Aminotransferase</fullName>
        <ecNumber evidence="6">2.6.1.-</ecNumber>
    </recommendedName>
</protein>
<sequence length="390" mass="42567">MKFADRLSRFKPSATLAVNAKTLELKAKGIAVTSLAVGEPDFPTPLPVKEAAKQAIDGDFSRYTPVEGIAELRQAVCGYYRRIYGVEARPENIMITNGGKQSLFNTFMALLNPGDEVLIPSPYWTSYPDMVLLAGGTPVFVPSPSERGFRITPDDLERARTARSRLLILNSPSNPTGVAYTAEETAGLIEWALRHDIVVVADEIYDQLVYPPARAAGASPWWEKHPDGLVVLNGLSKAFAMTGWRVGYTLADAALIKEMSKIQGQATSNICSIAQKAAVRALTGSYECVDNMRTAFMRRRDMAHQEVSSWPGVVCPKPEGAFYLFPDVSVLFSDRTPDDASLCTMLLEKAKVAVMPGSAFGDSRCIRLSYAVADDVLMDALTRIRAALFA</sequence>
<dbReference type="Pfam" id="PF00155">
    <property type="entry name" value="Aminotran_1_2"/>
    <property type="match status" value="1"/>
</dbReference>
<dbReference type="GO" id="GO:0008483">
    <property type="term" value="F:transaminase activity"/>
    <property type="evidence" value="ECO:0007669"/>
    <property type="project" value="UniProtKB-KW"/>
</dbReference>
<evidence type="ECO:0000256" key="3">
    <source>
        <dbReference type="ARBA" id="ARBA00022576"/>
    </source>
</evidence>
<dbReference type="SUPFAM" id="SSF53383">
    <property type="entry name" value="PLP-dependent transferases"/>
    <property type="match status" value="1"/>
</dbReference>
<dbReference type="InterPro" id="IPR015421">
    <property type="entry name" value="PyrdxlP-dep_Trfase_major"/>
</dbReference>
<dbReference type="PANTHER" id="PTHR46383">
    <property type="entry name" value="ASPARTATE AMINOTRANSFERASE"/>
    <property type="match status" value="1"/>
</dbReference>
<dbReference type="FunFam" id="3.40.640.10:FF:000033">
    <property type="entry name" value="Aspartate aminotransferase"/>
    <property type="match status" value="1"/>
</dbReference>
<dbReference type="EMBL" id="DXAN01000032">
    <property type="protein sequence ID" value="HJA09461.1"/>
    <property type="molecule type" value="Genomic_DNA"/>
</dbReference>
<dbReference type="InterPro" id="IPR004838">
    <property type="entry name" value="NHTrfase_class1_PyrdxlP-BS"/>
</dbReference>
<evidence type="ECO:0000256" key="4">
    <source>
        <dbReference type="ARBA" id="ARBA00022679"/>
    </source>
</evidence>
<evidence type="ECO:0000259" key="7">
    <source>
        <dbReference type="Pfam" id="PF00155"/>
    </source>
</evidence>